<gene>
    <name evidence="3" type="ORF">H6G97_37135</name>
</gene>
<comment type="caution">
    <text evidence="3">The sequence shown here is derived from an EMBL/GenBank/DDBJ whole genome shotgun (WGS) entry which is preliminary data.</text>
</comment>
<feature type="transmembrane region" description="Helical" evidence="1">
    <location>
        <begin position="219"/>
        <end position="240"/>
    </location>
</feature>
<name>A0ABR8DZ78_9NOSO</name>
<keyword evidence="3" id="KW-0645">Protease</keyword>
<feature type="transmembrane region" description="Helical" evidence="1">
    <location>
        <begin position="69"/>
        <end position="95"/>
    </location>
</feature>
<sequence>MLMQFTVNVKKYPLAWYYVISVFIVILIIPVFLLTGADVAVDQALQKTGIQFNTDLVTAFRVVSAEPGAFFGVLLAILQVAAPDIAVFIVASIAYGQKGLLDLKNRFRFWHQGMSWQYGLKIWVICILVFSLMNLASAGLNKLLLAEQYFVWDINFFSINFWIGLVIAMFLDAGGLFEENGWRGFALPLLQKRFRPVQASIVLGFFWSMWHIPVKINLAFDYGIINFLSMFFILTCKFILISIIMTYFFNKIGQCTIIAIAMHGLSNDSLRLGGKVLSESFIDQQITEINLVMPMLVVTMFLIKQTKGKLGLISVDTSLPEVSIR</sequence>
<feature type="transmembrane region" description="Helical" evidence="1">
    <location>
        <begin position="12"/>
        <end position="33"/>
    </location>
</feature>
<dbReference type="Proteomes" id="UP000623440">
    <property type="component" value="Unassembled WGS sequence"/>
</dbReference>
<keyword evidence="1" id="KW-0812">Transmembrane</keyword>
<dbReference type="EMBL" id="JACJSI010000195">
    <property type="protein sequence ID" value="MBD2534787.1"/>
    <property type="molecule type" value="Genomic_DNA"/>
</dbReference>
<keyword evidence="1" id="KW-0472">Membrane</keyword>
<dbReference type="PANTHER" id="PTHR35797">
    <property type="entry name" value="PROTEASE-RELATED"/>
    <property type="match status" value="1"/>
</dbReference>
<evidence type="ECO:0000259" key="2">
    <source>
        <dbReference type="Pfam" id="PF02517"/>
    </source>
</evidence>
<evidence type="ECO:0000313" key="4">
    <source>
        <dbReference type="Proteomes" id="UP000623440"/>
    </source>
</evidence>
<keyword evidence="3" id="KW-0482">Metalloprotease</keyword>
<dbReference type="GO" id="GO:0008237">
    <property type="term" value="F:metallopeptidase activity"/>
    <property type="evidence" value="ECO:0007669"/>
    <property type="project" value="UniProtKB-KW"/>
</dbReference>
<feature type="transmembrane region" description="Helical" evidence="1">
    <location>
        <begin position="116"/>
        <end position="136"/>
    </location>
</feature>
<keyword evidence="1" id="KW-1133">Transmembrane helix</keyword>
<dbReference type="Pfam" id="PF02517">
    <property type="entry name" value="Rce1-like"/>
    <property type="match status" value="1"/>
</dbReference>
<keyword evidence="4" id="KW-1185">Reference proteome</keyword>
<protein>
    <submittedName>
        <fullName evidence="3">CPBP family intramembrane metalloprotease</fullName>
    </submittedName>
</protein>
<keyword evidence="3" id="KW-0378">Hydrolase</keyword>
<organism evidence="3 4">
    <name type="scientific">Nostoc flagelliforme FACHB-838</name>
    <dbReference type="NCBI Taxonomy" id="2692904"/>
    <lineage>
        <taxon>Bacteria</taxon>
        <taxon>Bacillati</taxon>
        <taxon>Cyanobacteriota</taxon>
        <taxon>Cyanophyceae</taxon>
        <taxon>Nostocales</taxon>
        <taxon>Nostocaceae</taxon>
        <taxon>Nostoc</taxon>
    </lineage>
</organism>
<feature type="transmembrane region" description="Helical" evidence="1">
    <location>
        <begin position="197"/>
        <end position="213"/>
    </location>
</feature>
<accession>A0ABR8DZ78</accession>
<evidence type="ECO:0000313" key="3">
    <source>
        <dbReference type="EMBL" id="MBD2534787.1"/>
    </source>
</evidence>
<evidence type="ECO:0000256" key="1">
    <source>
        <dbReference type="SAM" id="Phobius"/>
    </source>
</evidence>
<reference evidence="3 4" key="1">
    <citation type="journal article" date="2020" name="ISME J.">
        <title>Comparative genomics reveals insights into cyanobacterial evolution and habitat adaptation.</title>
        <authorList>
            <person name="Chen M.Y."/>
            <person name="Teng W.K."/>
            <person name="Zhao L."/>
            <person name="Hu C.X."/>
            <person name="Zhou Y.K."/>
            <person name="Han B.P."/>
            <person name="Song L.R."/>
            <person name="Shu W.S."/>
        </authorList>
    </citation>
    <scope>NUCLEOTIDE SEQUENCE [LARGE SCALE GENOMIC DNA]</scope>
    <source>
        <strain evidence="3 4">FACHB-838</strain>
    </source>
</reference>
<proteinExistence type="predicted"/>
<dbReference type="InterPro" id="IPR003675">
    <property type="entry name" value="Rce1/LyrA-like_dom"/>
</dbReference>
<feature type="transmembrane region" description="Helical" evidence="1">
    <location>
        <begin position="156"/>
        <end position="177"/>
    </location>
</feature>
<feature type="domain" description="CAAX prenyl protease 2/Lysostaphin resistance protein A-like" evidence="2">
    <location>
        <begin position="165"/>
        <end position="267"/>
    </location>
</feature>
<dbReference type="InterPro" id="IPR042150">
    <property type="entry name" value="MmRce1-like"/>
</dbReference>
<dbReference type="PANTHER" id="PTHR35797:SF1">
    <property type="entry name" value="PROTEASE"/>
    <property type="match status" value="1"/>
</dbReference>